<reference evidence="1 2" key="1">
    <citation type="submission" date="2019-05" db="EMBL/GenBank/DDBJ databases">
        <authorList>
            <consortium name="Pathogen Informatics"/>
        </authorList>
    </citation>
    <scope>NUCLEOTIDE SEQUENCE [LARGE SCALE GENOMIC DNA]</scope>
    <source>
        <strain evidence="1 2">NCTC10924</strain>
    </source>
</reference>
<protein>
    <submittedName>
        <fullName evidence="1">Uncharacterized protein</fullName>
    </submittedName>
</protein>
<dbReference type="RefSeq" id="WP_003085028.1">
    <property type="nucleotide sequence ID" value="NZ_LR594050.1"/>
</dbReference>
<dbReference type="Proteomes" id="UP000306241">
    <property type="component" value="Chromosome"/>
</dbReference>
<sequence length="46" mass="5248">MSTAFKIFLKQIVITQSILFDLKLNNNFKLDTKVAGGEVYIMILVE</sequence>
<gene>
    <name evidence="1" type="ORF">NCTC10924_00298</name>
</gene>
<dbReference type="AlphaFoldDB" id="A0A4V6LY95"/>
<name>A0A4V6LY95_STRPO</name>
<evidence type="ECO:0000313" key="1">
    <source>
        <dbReference type="EMBL" id="VTT41729.1"/>
    </source>
</evidence>
<evidence type="ECO:0000313" key="2">
    <source>
        <dbReference type="Proteomes" id="UP000306241"/>
    </source>
</evidence>
<proteinExistence type="predicted"/>
<organism evidence="1 2">
    <name type="scientific">Streptococcus porcinus</name>
    <dbReference type="NCBI Taxonomy" id="1340"/>
    <lineage>
        <taxon>Bacteria</taxon>
        <taxon>Bacillati</taxon>
        <taxon>Bacillota</taxon>
        <taxon>Bacilli</taxon>
        <taxon>Lactobacillales</taxon>
        <taxon>Streptococcaceae</taxon>
        <taxon>Streptococcus</taxon>
    </lineage>
</organism>
<accession>A0A4V6LY95</accession>
<dbReference type="EMBL" id="LR594052">
    <property type="protein sequence ID" value="VTT41729.1"/>
    <property type="molecule type" value="Genomic_DNA"/>
</dbReference>